<accession>A0ABQ5TMN2</accession>
<dbReference type="Pfam" id="PF00535">
    <property type="entry name" value="Glycos_transf_2"/>
    <property type="match status" value="1"/>
</dbReference>
<dbReference type="RefSeq" id="WP_317958320.1">
    <property type="nucleotide sequence ID" value="NZ_BSKO01000001.1"/>
</dbReference>
<evidence type="ECO:0000313" key="3">
    <source>
        <dbReference type="EMBL" id="GLO67576.1"/>
    </source>
</evidence>
<name>A0ABQ5TMN2_9BACI</name>
<dbReference type="InterPro" id="IPR001173">
    <property type="entry name" value="Glyco_trans_2-like"/>
</dbReference>
<organism evidence="3 4">
    <name type="scientific">Oceanobacillus kimchii</name>
    <dbReference type="NCBI Taxonomy" id="746691"/>
    <lineage>
        <taxon>Bacteria</taxon>
        <taxon>Bacillati</taxon>
        <taxon>Bacillota</taxon>
        <taxon>Bacilli</taxon>
        <taxon>Bacillales</taxon>
        <taxon>Bacillaceae</taxon>
        <taxon>Oceanobacillus</taxon>
    </lineage>
</organism>
<keyword evidence="3" id="KW-0808">Transferase</keyword>
<reference evidence="3 4" key="1">
    <citation type="submission" date="2023-02" db="EMBL/GenBank/DDBJ databases">
        <title>Oceanobacillus kimchii IFOP_LL358 isolated form Alexandrium catenella lab strain.</title>
        <authorList>
            <person name="Gajardo G."/>
            <person name="Ueki S."/>
            <person name="Maruyama F."/>
        </authorList>
    </citation>
    <scope>NUCLEOTIDE SEQUENCE [LARGE SCALE GENOMIC DNA]</scope>
    <source>
        <strain evidence="3 4">IFOP_LL358</strain>
    </source>
</reference>
<protein>
    <submittedName>
        <fullName evidence="3">Sugar transferase</fullName>
    </submittedName>
</protein>
<dbReference type="CDD" id="cd00761">
    <property type="entry name" value="Glyco_tranf_GTA_type"/>
    <property type="match status" value="1"/>
</dbReference>
<dbReference type="SUPFAM" id="SSF53448">
    <property type="entry name" value="Nucleotide-diphospho-sugar transferases"/>
    <property type="match status" value="1"/>
</dbReference>
<sequence length="306" mass="35731">MINKLVTVFTPTYNRRETLRICYSSLLKQTSQNFKWQIIDDGSTDETESLVKNWIDEGLLDIEFIRKKNGGKASAINISLEKSSTLLWLCLDSDDYLFPNAIEIIEKNYKSIEHKDDICGMFSLRANPDGSPMQNISIPKDLKLSTQNNIRYKLRIPPEYLHVFKTDIVRKYPYPIIEGEKYIPLSYIYDQLDEKYKYLIIHDSIMVCEYQLDGITNNKINLIKKNPIGYALYKEQLIKLAPSYLLKIKSSITYISSCLLSRKNPLRISSYKLLVTLCFPLGIIDYFVRYRFNIKINLESINKARK</sequence>
<feature type="domain" description="Glycosyltransferase 2-like" evidence="2">
    <location>
        <begin position="7"/>
        <end position="170"/>
    </location>
</feature>
<dbReference type="Gene3D" id="3.90.550.10">
    <property type="entry name" value="Spore Coat Polysaccharide Biosynthesis Protein SpsA, Chain A"/>
    <property type="match status" value="1"/>
</dbReference>
<dbReference type="InterPro" id="IPR029044">
    <property type="entry name" value="Nucleotide-diphossugar_trans"/>
</dbReference>
<gene>
    <name evidence="3" type="primary">ycbI</name>
    <name evidence="3" type="ORF">MACH08_33600</name>
</gene>
<evidence type="ECO:0000313" key="4">
    <source>
        <dbReference type="Proteomes" id="UP001275436"/>
    </source>
</evidence>
<dbReference type="EMBL" id="BSKO01000001">
    <property type="protein sequence ID" value="GLO67576.1"/>
    <property type="molecule type" value="Genomic_DNA"/>
</dbReference>
<evidence type="ECO:0000256" key="1">
    <source>
        <dbReference type="ARBA" id="ARBA00006739"/>
    </source>
</evidence>
<comment type="similarity">
    <text evidence="1">Belongs to the glycosyltransferase 2 family.</text>
</comment>
<dbReference type="PANTHER" id="PTHR22916:SF3">
    <property type="entry name" value="UDP-GLCNAC:BETAGAL BETA-1,3-N-ACETYLGLUCOSAMINYLTRANSFERASE-LIKE PROTEIN 1"/>
    <property type="match status" value="1"/>
</dbReference>
<dbReference type="Proteomes" id="UP001275436">
    <property type="component" value="Unassembled WGS sequence"/>
</dbReference>
<dbReference type="GO" id="GO:0016740">
    <property type="term" value="F:transferase activity"/>
    <property type="evidence" value="ECO:0007669"/>
    <property type="project" value="UniProtKB-KW"/>
</dbReference>
<evidence type="ECO:0000259" key="2">
    <source>
        <dbReference type="Pfam" id="PF00535"/>
    </source>
</evidence>
<proteinExistence type="inferred from homology"/>
<keyword evidence="4" id="KW-1185">Reference proteome</keyword>
<dbReference type="PANTHER" id="PTHR22916">
    <property type="entry name" value="GLYCOSYLTRANSFERASE"/>
    <property type="match status" value="1"/>
</dbReference>
<comment type="caution">
    <text evidence="3">The sequence shown here is derived from an EMBL/GenBank/DDBJ whole genome shotgun (WGS) entry which is preliminary data.</text>
</comment>